<keyword evidence="3 7" id="KW-0576">Peroxisome</keyword>
<evidence type="ECO:0000256" key="1">
    <source>
        <dbReference type="ARBA" id="ARBA00005443"/>
    </source>
</evidence>
<dbReference type="Proteomes" id="UP001174997">
    <property type="component" value="Unassembled WGS sequence"/>
</dbReference>
<evidence type="ECO:0000259" key="10">
    <source>
        <dbReference type="Pfam" id="PF04695"/>
    </source>
</evidence>
<dbReference type="EMBL" id="JAULSY010000006">
    <property type="protein sequence ID" value="KAK0673418.1"/>
    <property type="molecule type" value="Genomic_DNA"/>
</dbReference>
<feature type="region of interest" description="Disordered" evidence="9">
    <location>
        <begin position="65"/>
        <end position="84"/>
    </location>
</feature>
<gene>
    <name evidence="11" type="ORF">QBC41DRAFT_333544</name>
</gene>
<evidence type="ECO:0000313" key="11">
    <source>
        <dbReference type="EMBL" id="KAK0673418.1"/>
    </source>
</evidence>
<dbReference type="PANTHER" id="PTHR23058">
    <property type="entry name" value="PEROXISOMAL MEMBRANE PROTEIN PEX14"/>
    <property type="match status" value="1"/>
</dbReference>
<dbReference type="InterPro" id="IPR036388">
    <property type="entry name" value="WH-like_DNA-bd_sf"/>
</dbReference>
<keyword evidence="8" id="KW-0175">Coiled coil</keyword>
<evidence type="ECO:0000256" key="9">
    <source>
        <dbReference type="SAM" id="MobiDB-lite"/>
    </source>
</evidence>
<comment type="similarity">
    <text evidence="1 7">Belongs to the peroxin-14 family.</text>
</comment>
<dbReference type="GO" id="GO:0005102">
    <property type="term" value="F:signaling receptor binding"/>
    <property type="evidence" value="ECO:0007669"/>
    <property type="project" value="TreeGrafter"/>
</dbReference>
<keyword evidence="2" id="KW-0811">Translocation</keyword>
<keyword evidence="7" id="KW-0813">Transport</keyword>
<evidence type="ECO:0000256" key="2">
    <source>
        <dbReference type="ARBA" id="ARBA00023010"/>
    </source>
</evidence>
<proteinExistence type="inferred from homology"/>
<feature type="region of interest" description="Disordered" evidence="9">
    <location>
        <begin position="1"/>
        <end position="59"/>
    </location>
</feature>
<dbReference type="GO" id="GO:0016560">
    <property type="term" value="P:protein import into peroxisome matrix, docking"/>
    <property type="evidence" value="ECO:0007669"/>
    <property type="project" value="UniProtKB-UniRule"/>
</dbReference>
<comment type="subcellular location">
    <subcellularLocation>
        <location evidence="6 7">Peroxisome membrane</location>
    </subcellularLocation>
</comment>
<reference evidence="11" key="1">
    <citation type="submission" date="2023-06" db="EMBL/GenBank/DDBJ databases">
        <title>Genome-scale phylogeny and comparative genomics of the fungal order Sordariales.</title>
        <authorList>
            <consortium name="Lawrence Berkeley National Laboratory"/>
            <person name="Hensen N."/>
            <person name="Bonometti L."/>
            <person name="Westerberg I."/>
            <person name="Brannstrom I.O."/>
            <person name="Guillou S."/>
            <person name="Cros-Aarteil S."/>
            <person name="Calhoun S."/>
            <person name="Haridas S."/>
            <person name="Kuo A."/>
            <person name="Mondo S."/>
            <person name="Pangilinan J."/>
            <person name="Riley R."/>
            <person name="Labutti K."/>
            <person name="Andreopoulos B."/>
            <person name="Lipzen A."/>
            <person name="Chen C."/>
            <person name="Yanf M."/>
            <person name="Daum C."/>
            <person name="Ng V."/>
            <person name="Clum A."/>
            <person name="Steindorff A."/>
            <person name="Ohm R."/>
            <person name="Martin F."/>
            <person name="Silar P."/>
            <person name="Natvig D."/>
            <person name="Lalanne C."/>
            <person name="Gautier V."/>
            <person name="Ament-Velasquez S.L."/>
            <person name="Kruys A."/>
            <person name="Hutchinson M.I."/>
            <person name="Powell A.J."/>
            <person name="Barry K."/>
            <person name="Miller A.N."/>
            <person name="Grigoriev I.V."/>
            <person name="Debuchy R."/>
            <person name="Gladieux P."/>
            <person name="Thoren M.H."/>
            <person name="Johannesson H."/>
        </authorList>
    </citation>
    <scope>NUCLEOTIDE SEQUENCE</scope>
    <source>
        <strain evidence="11">CBS 307.81</strain>
    </source>
</reference>
<evidence type="ECO:0000256" key="4">
    <source>
        <dbReference type="ARBA" id="ARBA00029502"/>
    </source>
</evidence>
<evidence type="ECO:0000313" key="12">
    <source>
        <dbReference type="Proteomes" id="UP001174997"/>
    </source>
</evidence>
<dbReference type="PANTHER" id="PTHR23058:SF5">
    <property type="entry name" value="PEROXISOMAL MEMBRANE PROTEIN PEX14"/>
    <property type="match status" value="1"/>
</dbReference>
<dbReference type="AlphaFoldDB" id="A0AA40DH75"/>
<protein>
    <recommendedName>
        <fullName evidence="4 7">Peroxisomal membrane protein PEX14</fullName>
    </recommendedName>
    <alternativeName>
        <fullName evidence="5 7">Peroxin-14</fullName>
    </alternativeName>
</protein>
<keyword evidence="12" id="KW-1185">Reference proteome</keyword>
<organism evidence="11 12">
    <name type="scientific">Cercophora samala</name>
    <dbReference type="NCBI Taxonomy" id="330535"/>
    <lineage>
        <taxon>Eukaryota</taxon>
        <taxon>Fungi</taxon>
        <taxon>Dikarya</taxon>
        <taxon>Ascomycota</taxon>
        <taxon>Pezizomycotina</taxon>
        <taxon>Sordariomycetes</taxon>
        <taxon>Sordariomycetidae</taxon>
        <taxon>Sordariales</taxon>
        <taxon>Lasiosphaeriaceae</taxon>
        <taxon>Cercophora</taxon>
    </lineage>
</organism>
<comment type="function">
    <text evidence="7">Component of the PEX13-PEX14 docking complex, a translocon channel that specifically mediates the import of peroxisomal cargo proteins bound to PEX5 receptor. The PEX13-PEX14 docking complex forms a large import pore which can be opened to a diameter of about 9 nm. Mechanistically, PEX5 receptor along with cargo proteins associates with the PEX14 subunit of the PEX13-PEX14 docking complex in the cytosol, leading to the insertion of the receptor into the organelle membrane with the concomitant translocation of the cargo into the peroxisome matrix.</text>
</comment>
<accession>A0AA40DH75</accession>
<dbReference type="InterPro" id="IPR006785">
    <property type="entry name" value="Pex14_N"/>
</dbReference>
<evidence type="ECO:0000256" key="8">
    <source>
        <dbReference type="SAM" id="Coils"/>
    </source>
</evidence>
<evidence type="ECO:0000256" key="6">
    <source>
        <dbReference type="ARBA" id="ARBA00046271"/>
    </source>
</evidence>
<feature type="region of interest" description="Disordered" evidence="9">
    <location>
        <begin position="208"/>
        <end position="228"/>
    </location>
</feature>
<feature type="region of interest" description="Disordered" evidence="9">
    <location>
        <begin position="99"/>
        <end position="122"/>
    </location>
</feature>
<dbReference type="Gene3D" id="1.10.10.10">
    <property type="entry name" value="Winged helix-like DNA-binding domain superfamily/Winged helix DNA-binding domain"/>
    <property type="match status" value="1"/>
</dbReference>
<dbReference type="GO" id="GO:0005778">
    <property type="term" value="C:peroxisomal membrane"/>
    <property type="evidence" value="ECO:0007669"/>
    <property type="project" value="UniProtKB-SubCell"/>
</dbReference>
<name>A0AA40DH75_9PEZI</name>
<dbReference type="GO" id="GO:1990429">
    <property type="term" value="C:peroxisomal importomer complex"/>
    <property type="evidence" value="ECO:0007669"/>
    <property type="project" value="TreeGrafter"/>
</dbReference>
<keyword evidence="7" id="KW-0653">Protein transport</keyword>
<evidence type="ECO:0000256" key="7">
    <source>
        <dbReference type="RuleBase" id="RU367032"/>
    </source>
</evidence>
<feature type="domain" description="Peroxisome membrane anchor protein Pex14p N-terminal" evidence="10">
    <location>
        <begin position="52"/>
        <end position="97"/>
    </location>
</feature>
<evidence type="ECO:0000256" key="5">
    <source>
        <dbReference type="ARBA" id="ARBA00029691"/>
    </source>
</evidence>
<keyword evidence="7" id="KW-0472">Membrane</keyword>
<dbReference type="InterPro" id="IPR025655">
    <property type="entry name" value="PEX14"/>
</dbReference>
<sequence length="387" mass="41968">MTDADKKPDTNVPAATEPAVLETPPTNIEPSTNTEAEPPKAEAESAPTPEKTREATLEQARIFLKDTETQKATPAQKTEFLKSKGLSDSDIQDLLKEVVTQDAPQLDQPPLTTTSLLPKEDRPPIITYPEFLTTASRPPPLITPSIFLNTVYAFTGLSTLIYGTSKFVLEPMVTSLTASRIELAETTNTSLSKLVTKLEETVSEIPIYPSSHHHHDQDSPRASLDAQSQYDDPTELFHRDIGIQTEDTPRSSLNISTPLFPGSAGKETAIQYQAKRLGGLVKSLKQVNEGLVSQTEGYADVKTTLEVLRDDLEGLARETSGEVYGGYNMYGARQEKDDEIRRAKENIRRVKGVLLSSRSFPGDRGGGVISAGGAGQGGRSGFGIGAR</sequence>
<feature type="coiled-coil region" evidence="8">
    <location>
        <begin position="298"/>
        <end position="353"/>
    </location>
</feature>
<comment type="caution">
    <text evidence="11">The sequence shown here is derived from an EMBL/GenBank/DDBJ whole genome shotgun (WGS) entry which is preliminary data.</text>
</comment>
<evidence type="ECO:0000256" key="3">
    <source>
        <dbReference type="ARBA" id="ARBA00023140"/>
    </source>
</evidence>
<dbReference type="Pfam" id="PF04695">
    <property type="entry name" value="Pex14_N"/>
    <property type="match status" value="1"/>
</dbReference>